<dbReference type="SUPFAM" id="SSF57567">
    <property type="entry name" value="Serine protease inhibitors"/>
    <property type="match status" value="1"/>
</dbReference>
<dbReference type="Proteomes" id="UP000887013">
    <property type="component" value="Unassembled WGS sequence"/>
</dbReference>
<organism evidence="1 2">
    <name type="scientific">Nephila pilipes</name>
    <name type="common">Giant wood spider</name>
    <name type="synonym">Nephila maculata</name>
    <dbReference type="NCBI Taxonomy" id="299642"/>
    <lineage>
        <taxon>Eukaryota</taxon>
        <taxon>Metazoa</taxon>
        <taxon>Ecdysozoa</taxon>
        <taxon>Arthropoda</taxon>
        <taxon>Chelicerata</taxon>
        <taxon>Arachnida</taxon>
        <taxon>Araneae</taxon>
        <taxon>Araneomorphae</taxon>
        <taxon>Entelegynae</taxon>
        <taxon>Araneoidea</taxon>
        <taxon>Nephilidae</taxon>
        <taxon>Nephila</taxon>
    </lineage>
</organism>
<sequence length="82" mass="9439">MLMCAEACLANDMQFTEPNYNCMGNTTLGGYNNCRRRCDNYNNPPRFCPLFLLRGCTCKKDYIPVDKSYNPLRCVLPQDCPK</sequence>
<accession>A0A8X6NSM7</accession>
<protein>
    <submittedName>
        <fullName evidence="1">TIL domain-containing protein</fullName>
    </submittedName>
</protein>
<gene>
    <name evidence="1" type="primary">AVEN_223756_1</name>
    <name evidence="1" type="ORF">NPIL_345551</name>
</gene>
<dbReference type="OrthoDB" id="6424117at2759"/>
<reference evidence="1" key="1">
    <citation type="submission" date="2020-08" db="EMBL/GenBank/DDBJ databases">
        <title>Multicomponent nature underlies the extraordinary mechanical properties of spider dragline silk.</title>
        <authorList>
            <person name="Kono N."/>
            <person name="Nakamura H."/>
            <person name="Mori M."/>
            <person name="Yoshida Y."/>
            <person name="Ohtoshi R."/>
            <person name="Malay A.D."/>
            <person name="Moran D.A.P."/>
            <person name="Tomita M."/>
            <person name="Numata K."/>
            <person name="Arakawa K."/>
        </authorList>
    </citation>
    <scope>NUCLEOTIDE SEQUENCE</scope>
</reference>
<evidence type="ECO:0000313" key="1">
    <source>
        <dbReference type="EMBL" id="GFT32554.1"/>
    </source>
</evidence>
<evidence type="ECO:0000313" key="2">
    <source>
        <dbReference type="Proteomes" id="UP000887013"/>
    </source>
</evidence>
<dbReference type="Gene3D" id="2.10.25.10">
    <property type="entry name" value="Laminin"/>
    <property type="match status" value="1"/>
</dbReference>
<dbReference type="InterPro" id="IPR036084">
    <property type="entry name" value="Ser_inhib-like_sf"/>
</dbReference>
<dbReference type="EMBL" id="BMAW01013180">
    <property type="protein sequence ID" value="GFT32554.1"/>
    <property type="molecule type" value="Genomic_DNA"/>
</dbReference>
<proteinExistence type="predicted"/>
<comment type="caution">
    <text evidence="1">The sequence shown here is derived from an EMBL/GenBank/DDBJ whole genome shotgun (WGS) entry which is preliminary data.</text>
</comment>
<dbReference type="AlphaFoldDB" id="A0A8X6NSM7"/>
<keyword evidence="2" id="KW-1185">Reference proteome</keyword>
<name>A0A8X6NSM7_NEPPI</name>